<comment type="caution">
    <text evidence="2">The sequence shown here is derived from an EMBL/GenBank/DDBJ whole genome shotgun (WGS) entry which is preliminary data.</text>
</comment>
<dbReference type="AlphaFoldDB" id="A0A4R8VBP9"/>
<reference evidence="2 3" key="1">
    <citation type="submission" date="2019-03" db="EMBL/GenBank/DDBJ databases">
        <title>Genomics of glacier-inhabiting Cryobacterium strains.</title>
        <authorList>
            <person name="Liu Q."/>
            <person name="Xin Y.-H."/>
        </authorList>
    </citation>
    <scope>NUCLEOTIDE SEQUENCE [LARGE SCALE GENOMIC DNA]</scope>
    <source>
        <strain evidence="2 3">CGMCC 1.10440</strain>
    </source>
</reference>
<keyword evidence="1" id="KW-0472">Membrane</keyword>
<dbReference type="RefSeq" id="WP_104095403.1">
    <property type="nucleotide sequence ID" value="NZ_PJJX01000002.1"/>
</dbReference>
<dbReference type="OrthoDB" id="4990996at2"/>
<protein>
    <submittedName>
        <fullName evidence="2">Multidrug ABC transporter ATPase</fullName>
    </submittedName>
</protein>
<keyword evidence="1" id="KW-1133">Transmembrane helix</keyword>
<keyword evidence="3" id="KW-1185">Reference proteome</keyword>
<organism evidence="2 3">
    <name type="scientific">Terrimesophilobacter mesophilus</name>
    <dbReference type="NCBI Taxonomy" id="433647"/>
    <lineage>
        <taxon>Bacteria</taxon>
        <taxon>Bacillati</taxon>
        <taxon>Actinomycetota</taxon>
        <taxon>Actinomycetes</taxon>
        <taxon>Micrococcales</taxon>
        <taxon>Microbacteriaceae</taxon>
        <taxon>Terrimesophilobacter</taxon>
    </lineage>
</organism>
<sequence>MRINRTERILALAVVTLVALALACFIAVIVATSLGAGANDGFGHGIWPSVFFIQYYGLPLAFLLIIALLVSNAVRRSRAANGRGHGSA</sequence>
<evidence type="ECO:0000256" key="1">
    <source>
        <dbReference type="SAM" id="Phobius"/>
    </source>
</evidence>
<feature type="transmembrane region" description="Helical" evidence="1">
    <location>
        <begin position="53"/>
        <end position="74"/>
    </location>
</feature>
<dbReference type="Proteomes" id="UP000298488">
    <property type="component" value="Unassembled WGS sequence"/>
</dbReference>
<name>A0A4R8VBP9_9MICO</name>
<evidence type="ECO:0000313" key="2">
    <source>
        <dbReference type="EMBL" id="TFB79530.1"/>
    </source>
</evidence>
<proteinExistence type="predicted"/>
<evidence type="ECO:0000313" key="3">
    <source>
        <dbReference type="Proteomes" id="UP000298488"/>
    </source>
</evidence>
<keyword evidence="1" id="KW-0812">Transmembrane</keyword>
<dbReference type="PROSITE" id="PS51257">
    <property type="entry name" value="PROKAR_LIPOPROTEIN"/>
    <property type="match status" value="1"/>
</dbReference>
<dbReference type="EMBL" id="SOFI01000003">
    <property type="protein sequence ID" value="TFB79530.1"/>
    <property type="molecule type" value="Genomic_DNA"/>
</dbReference>
<gene>
    <name evidence="2" type="ORF">E3N84_05385</name>
</gene>
<accession>A0A4R8VBP9</accession>